<evidence type="ECO:0000313" key="2">
    <source>
        <dbReference type="EMBL" id="KAF9607962.1"/>
    </source>
</evidence>
<keyword evidence="3" id="KW-1185">Reference proteome</keyword>
<dbReference type="InterPro" id="IPR017451">
    <property type="entry name" value="F-box-assoc_interact_dom"/>
</dbReference>
<gene>
    <name evidence="2" type="ORF">IFM89_003882</name>
</gene>
<dbReference type="EMBL" id="JADFTS010000004">
    <property type="protein sequence ID" value="KAF9607962.1"/>
    <property type="molecule type" value="Genomic_DNA"/>
</dbReference>
<dbReference type="PANTHER" id="PTHR31672:SF13">
    <property type="entry name" value="F-BOX PROTEIN CPR30-LIKE"/>
    <property type="match status" value="1"/>
</dbReference>
<dbReference type="InterPro" id="IPR050796">
    <property type="entry name" value="SCF_F-box_component"/>
</dbReference>
<organism evidence="2 3">
    <name type="scientific">Coptis chinensis</name>
    <dbReference type="NCBI Taxonomy" id="261450"/>
    <lineage>
        <taxon>Eukaryota</taxon>
        <taxon>Viridiplantae</taxon>
        <taxon>Streptophyta</taxon>
        <taxon>Embryophyta</taxon>
        <taxon>Tracheophyta</taxon>
        <taxon>Spermatophyta</taxon>
        <taxon>Magnoliopsida</taxon>
        <taxon>Ranunculales</taxon>
        <taxon>Ranunculaceae</taxon>
        <taxon>Coptidoideae</taxon>
        <taxon>Coptis</taxon>
    </lineage>
</organism>
<feature type="domain" description="F-box associated beta-propeller type 3" evidence="1">
    <location>
        <begin position="65"/>
        <end position="232"/>
    </location>
</feature>
<evidence type="ECO:0000313" key="3">
    <source>
        <dbReference type="Proteomes" id="UP000631114"/>
    </source>
</evidence>
<proteinExistence type="predicted"/>
<accession>A0A835I1G9</accession>
<dbReference type="NCBIfam" id="TIGR01640">
    <property type="entry name" value="F_box_assoc_1"/>
    <property type="match status" value="1"/>
</dbReference>
<comment type="caution">
    <text evidence="2">The sequence shown here is derived from an EMBL/GenBank/DDBJ whole genome shotgun (WGS) entry which is preliminary data.</text>
</comment>
<name>A0A835I1G9_9MAGN</name>
<reference evidence="2 3" key="1">
    <citation type="submission" date="2020-10" db="EMBL/GenBank/DDBJ databases">
        <title>The Coptis chinensis genome and diversification of protoberbering-type alkaloids.</title>
        <authorList>
            <person name="Wang B."/>
            <person name="Shu S."/>
            <person name="Song C."/>
            <person name="Liu Y."/>
        </authorList>
    </citation>
    <scope>NUCLEOTIDE SEQUENCE [LARGE SCALE GENOMIC DNA]</scope>
    <source>
        <strain evidence="2">HL-2020</strain>
        <tissue evidence="2">Leaf</tissue>
    </source>
</reference>
<sequence length="351" mass="39658">MNKSPAVEAAVKPTMISHILIFLWVHISKFGLTDIDLMHNWSGHGFALQWSLVPFTSASRPLALARSSCAICNGLLCLAYELEEYCFDIYIWNPVTKEHVTIPCPPIPSDFPINDPFTNTKFAFGFHQGSNEYKVVRIVSTYPPNDSSGKVFQTHVSVYTLGDTTGLWKATLDPLSSYIDSVKTALVNGSRHWLACNPFDRMQKFIVSFDIKDEVFQEISLPNCLDYDCDTKIRQLGGLLCIFLYCYEDVVEVMVLMDIFNFESEKKGAKRIWTGDGGKRMAWEKFRWLIRIWAGGLTSRSLVLSIPFDQETNNVVEKICCTHILEILGISVMVGVLECELADDHGAKELE</sequence>
<dbReference type="InterPro" id="IPR013187">
    <property type="entry name" value="F-box-assoc_dom_typ3"/>
</dbReference>
<dbReference type="OrthoDB" id="591557at2759"/>
<dbReference type="AlphaFoldDB" id="A0A835I1G9"/>
<dbReference type="Pfam" id="PF08268">
    <property type="entry name" value="FBA_3"/>
    <property type="match status" value="1"/>
</dbReference>
<protein>
    <recommendedName>
        <fullName evidence="1">F-box associated beta-propeller type 3 domain-containing protein</fullName>
    </recommendedName>
</protein>
<evidence type="ECO:0000259" key="1">
    <source>
        <dbReference type="Pfam" id="PF08268"/>
    </source>
</evidence>
<dbReference type="Proteomes" id="UP000631114">
    <property type="component" value="Unassembled WGS sequence"/>
</dbReference>
<dbReference type="PANTHER" id="PTHR31672">
    <property type="entry name" value="BNACNNG10540D PROTEIN"/>
    <property type="match status" value="1"/>
</dbReference>